<dbReference type="GO" id="GO:0017148">
    <property type="term" value="P:negative regulation of translation"/>
    <property type="evidence" value="ECO:0007669"/>
    <property type="project" value="TreeGrafter"/>
</dbReference>
<organism evidence="2">
    <name type="scientific">hydrothermal vent metagenome</name>
    <dbReference type="NCBI Taxonomy" id="652676"/>
    <lineage>
        <taxon>unclassified sequences</taxon>
        <taxon>metagenomes</taxon>
        <taxon>ecological metagenomes</taxon>
    </lineage>
</organism>
<comment type="similarity">
    <text evidence="1">Belongs to the Iojap/RsfS family.</text>
</comment>
<dbReference type="EMBL" id="UOFT01000054">
    <property type="protein sequence ID" value="VAW96943.1"/>
    <property type="molecule type" value="Genomic_DNA"/>
</dbReference>
<evidence type="ECO:0000256" key="1">
    <source>
        <dbReference type="ARBA" id="ARBA00010574"/>
    </source>
</evidence>
<dbReference type="GO" id="GO:0090071">
    <property type="term" value="P:negative regulation of ribosome biogenesis"/>
    <property type="evidence" value="ECO:0007669"/>
    <property type="project" value="TreeGrafter"/>
</dbReference>
<accession>A0A3B1AA81</accession>
<dbReference type="InterPro" id="IPR004394">
    <property type="entry name" value="Iojap/RsfS/C7orf30"/>
</dbReference>
<sequence length="120" mass="13272">MNSKQLCDLTVDALEDIKAIDVRVLDVTGRSSVTDIMVIASGNTTRQVKSLSNNVLKVTKEKGIRPIGVEGEQTADWILIDLGDVVVHIMTPDIRDFYNLEKLWDEDSPEAEDNAEAVSE</sequence>
<dbReference type="GO" id="GO:0043023">
    <property type="term" value="F:ribosomal large subunit binding"/>
    <property type="evidence" value="ECO:0007669"/>
    <property type="project" value="TreeGrafter"/>
</dbReference>
<proteinExistence type="inferred from homology"/>
<dbReference type="PANTHER" id="PTHR21043:SF0">
    <property type="entry name" value="MITOCHONDRIAL ASSEMBLY OF RIBOSOMAL LARGE SUBUNIT PROTEIN 1"/>
    <property type="match status" value="1"/>
</dbReference>
<reference evidence="2" key="1">
    <citation type="submission" date="2018-06" db="EMBL/GenBank/DDBJ databases">
        <authorList>
            <person name="Zhirakovskaya E."/>
        </authorList>
    </citation>
    <scope>NUCLEOTIDE SEQUENCE</scope>
</reference>
<evidence type="ECO:0000313" key="2">
    <source>
        <dbReference type="EMBL" id="VAW96943.1"/>
    </source>
</evidence>
<dbReference type="SUPFAM" id="SSF81301">
    <property type="entry name" value="Nucleotidyltransferase"/>
    <property type="match status" value="1"/>
</dbReference>
<dbReference type="Pfam" id="PF02410">
    <property type="entry name" value="RsfS"/>
    <property type="match status" value="1"/>
</dbReference>
<dbReference type="PANTHER" id="PTHR21043">
    <property type="entry name" value="IOJAP SUPERFAMILY ORTHOLOG"/>
    <property type="match status" value="1"/>
</dbReference>
<dbReference type="HAMAP" id="MF_01477">
    <property type="entry name" value="Iojap_RsfS"/>
    <property type="match status" value="1"/>
</dbReference>
<gene>
    <name evidence="2" type="ORF">MNBD_GAMMA23-1372</name>
</gene>
<protein>
    <submittedName>
        <fullName evidence="2">Ribosomal silencing factor RsfA</fullName>
    </submittedName>
</protein>
<name>A0A3B1AA81_9ZZZZ</name>
<dbReference type="AlphaFoldDB" id="A0A3B1AA81"/>
<dbReference type="Gene3D" id="3.30.460.10">
    <property type="entry name" value="Beta Polymerase, domain 2"/>
    <property type="match status" value="1"/>
</dbReference>
<dbReference type="InterPro" id="IPR043519">
    <property type="entry name" value="NT_sf"/>
</dbReference>
<dbReference type="NCBIfam" id="TIGR00090">
    <property type="entry name" value="rsfS_iojap_ybeB"/>
    <property type="match status" value="1"/>
</dbReference>